<evidence type="ECO:0000313" key="1">
    <source>
        <dbReference type="EMBL" id="KAI4378638.1"/>
    </source>
</evidence>
<proteinExistence type="predicted"/>
<keyword evidence="2" id="KW-1185">Reference proteome</keyword>
<evidence type="ECO:0000313" key="2">
    <source>
        <dbReference type="Proteomes" id="UP001057402"/>
    </source>
</evidence>
<organism evidence="1 2">
    <name type="scientific">Melastoma candidum</name>
    <dbReference type="NCBI Taxonomy" id="119954"/>
    <lineage>
        <taxon>Eukaryota</taxon>
        <taxon>Viridiplantae</taxon>
        <taxon>Streptophyta</taxon>
        <taxon>Embryophyta</taxon>
        <taxon>Tracheophyta</taxon>
        <taxon>Spermatophyta</taxon>
        <taxon>Magnoliopsida</taxon>
        <taxon>eudicotyledons</taxon>
        <taxon>Gunneridae</taxon>
        <taxon>Pentapetalae</taxon>
        <taxon>rosids</taxon>
        <taxon>malvids</taxon>
        <taxon>Myrtales</taxon>
        <taxon>Melastomataceae</taxon>
        <taxon>Melastomatoideae</taxon>
        <taxon>Melastomateae</taxon>
        <taxon>Melastoma</taxon>
    </lineage>
</organism>
<reference evidence="2" key="1">
    <citation type="journal article" date="2023" name="Front. Plant Sci.">
        <title>Chromosomal-level genome assembly of Melastoma candidum provides insights into trichome evolution.</title>
        <authorList>
            <person name="Zhong Y."/>
            <person name="Wu W."/>
            <person name="Sun C."/>
            <person name="Zou P."/>
            <person name="Liu Y."/>
            <person name="Dai S."/>
            <person name="Zhou R."/>
        </authorList>
    </citation>
    <scope>NUCLEOTIDE SEQUENCE [LARGE SCALE GENOMIC DNA]</scope>
</reference>
<accession>A0ACB9RJF8</accession>
<sequence>METQTLLLKGRDGISSTHVPVRQLLAMTWWAPSFNGDSTSHLSSPHVANWSDGSGGHLGDAKQGRGTAGQYLEKGVITRFPIVPVSGYSFSLTDAESSKSSGDAQKSPVATSPQSECTGLDLGFSPPTAYEDQLHGLFPSSGPHIPDRMMLPLNLTPDEGPIYVNAKQYHGILRRRKSRARAEGENKATRGRKPYMHVSRHLHAMRRPRGSGGRFLNTRNPNNVDGGVGMKKDGVTAVTQPDGSPISDVLQSNSRPSISPKETNGSIGIASGSKVTGMFTQPGLDRFPIIHQRRPLPIYSFPGMTEKTAQSIVMQSKWVAAADNCCNLKF</sequence>
<protein>
    <submittedName>
        <fullName evidence="1">Uncharacterized protein</fullName>
    </submittedName>
</protein>
<gene>
    <name evidence="1" type="ORF">MLD38_016091</name>
</gene>
<comment type="caution">
    <text evidence="1">The sequence shown here is derived from an EMBL/GenBank/DDBJ whole genome shotgun (WGS) entry which is preliminary data.</text>
</comment>
<dbReference type="EMBL" id="CM042883">
    <property type="protein sequence ID" value="KAI4378638.1"/>
    <property type="molecule type" value="Genomic_DNA"/>
</dbReference>
<name>A0ACB9RJF8_9MYRT</name>
<dbReference type="Proteomes" id="UP001057402">
    <property type="component" value="Chromosome 4"/>
</dbReference>